<keyword evidence="5 7" id="KW-1133">Transmembrane helix</keyword>
<name>A0A7W9DP85_9ACTN</name>
<feature type="domain" description="ABC transmembrane type-1" evidence="8">
    <location>
        <begin position="99"/>
        <end position="316"/>
    </location>
</feature>
<evidence type="ECO:0000256" key="1">
    <source>
        <dbReference type="ARBA" id="ARBA00004651"/>
    </source>
</evidence>
<dbReference type="GO" id="GO:0005886">
    <property type="term" value="C:plasma membrane"/>
    <property type="evidence" value="ECO:0007669"/>
    <property type="project" value="UniProtKB-SubCell"/>
</dbReference>
<dbReference type="InterPro" id="IPR000515">
    <property type="entry name" value="MetI-like"/>
</dbReference>
<comment type="similarity">
    <text evidence="7">Belongs to the binding-protein-dependent transport system permease family.</text>
</comment>
<comment type="caution">
    <text evidence="9">The sequence shown here is derived from an EMBL/GenBank/DDBJ whole genome shotgun (WGS) entry which is preliminary data.</text>
</comment>
<feature type="transmembrane region" description="Helical" evidence="7">
    <location>
        <begin position="295"/>
        <end position="315"/>
    </location>
</feature>
<feature type="transmembrane region" description="Helical" evidence="7">
    <location>
        <begin position="184"/>
        <end position="206"/>
    </location>
</feature>
<dbReference type="Pfam" id="PF00528">
    <property type="entry name" value="BPD_transp_1"/>
    <property type="match status" value="1"/>
</dbReference>
<dbReference type="PANTHER" id="PTHR43227:SF11">
    <property type="entry name" value="BLL4140 PROTEIN"/>
    <property type="match status" value="1"/>
</dbReference>
<keyword evidence="2 7" id="KW-0813">Transport</keyword>
<dbReference type="Proteomes" id="UP000588112">
    <property type="component" value="Unassembled WGS sequence"/>
</dbReference>
<protein>
    <submittedName>
        <fullName evidence="9">Raffinose/stachyose/melibiose transport system permease protein</fullName>
    </submittedName>
</protein>
<evidence type="ECO:0000259" key="8">
    <source>
        <dbReference type="PROSITE" id="PS50928"/>
    </source>
</evidence>
<dbReference type="SUPFAM" id="SSF161098">
    <property type="entry name" value="MetI-like"/>
    <property type="match status" value="1"/>
</dbReference>
<keyword evidence="10" id="KW-1185">Reference proteome</keyword>
<dbReference type="AlphaFoldDB" id="A0A7W9DP85"/>
<keyword evidence="4 7" id="KW-0812">Transmembrane</keyword>
<feature type="transmembrane region" description="Helical" evidence="7">
    <location>
        <begin position="136"/>
        <end position="156"/>
    </location>
</feature>
<reference evidence="9 10" key="1">
    <citation type="submission" date="2020-08" db="EMBL/GenBank/DDBJ databases">
        <title>Sequencing the genomes of 1000 actinobacteria strains.</title>
        <authorList>
            <person name="Klenk H.-P."/>
        </authorList>
    </citation>
    <scope>NUCLEOTIDE SEQUENCE [LARGE SCALE GENOMIC DNA]</scope>
    <source>
        <strain evidence="9 10">DSM 45790</strain>
    </source>
</reference>
<dbReference type="GO" id="GO:0055085">
    <property type="term" value="P:transmembrane transport"/>
    <property type="evidence" value="ECO:0007669"/>
    <property type="project" value="InterPro"/>
</dbReference>
<evidence type="ECO:0000256" key="4">
    <source>
        <dbReference type="ARBA" id="ARBA00022692"/>
    </source>
</evidence>
<organism evidence="9 10">
    <name type="scientific">Sphaerisporangium krabiense</name>
    <dbReference type="NCBI Taxonomy" id="763782"/>
    <lineage>
        <taxon>Bacteria</taxon>
        <taxon>Bacillati</taxon>
        <taxon>Actinomycetota</taxon>
        <taxon>Actinomycetes</taxon>
        <taxon>Streptosporangiales</taxon>
        <taxon>Streptosporangiaceae</taxon>
        <taxon>Sphaerisporangium</taxon>
    </lineage>
</organism>
<sequence length="327" mass="36178">MRTKIAGGGGATAAARTPRLIRSRSASDRSSALSRQRRKLYWPFVAPALLVYLALFFGPALAGLWISFQSWRGSGDQMRFIGAKNYQRLWDDPAFMTAFGNSLKILVICGVAIFVLAFLISAFLRQMRFRKGLQALLFLPYIISPIAIGVGLGLFLDPDGLLNSGLRGVGLSSLAKPWLAPDQIFTTILVGVIWVSTGFYVMLLMAGADRIPKFFYEDAQVAGATRLQQWRYVTLPLSWDVIAVAAVLWVINSLRIFEFVYAFTGTAGNPPEQVRTVPIYQFLMTTGGKNPAYDMGYGCAMGVVMVALIVILVVFMRRVMRRDAVTY</sequence>
<evidence type="ECO:0000256" key="3">
    <source>
        <dbReference type="ARBA" id="ARBA00022475"/>
    </source>
</evidence>
<comment type="subcellular location">
    <subcellularLocation>
        <location evidence="1 7">Cell membrane</location>
        <topology evidence="1 7">Multi-pass membrane protein</topology>
    </subcellularLocation>
</comment>
<dbReference type="CDD" id="cd06261">
    <property type="entry name" value="TM_PBP2"/>
    <property type="match status" value="1"/>
</dbReference>
<evidence type="ECO:0000313" key="10">
    <source>
        <dbReference type="Proteomes" id="UP000588112"/>
    </source>
</evidence>
<keyword evidence="6 7" id="KW-0472">Membrane</keyword>
<dbReference type="PROSITE" id="PS50928">
    <property type="entry name" value="ABC_TM1"/>
    <property type="match status" value="1"/>
</dbReference>
<dbReference type="InterPro" id="IPR050809">
    <property type="entry name" value="UgpAE/MalFG_permease"/>
</dbReference>
<evidence type="ECO:0000256" key="7">
    <source>
        <dbReference type="RuleBase" id="RU363032"/>
    </source>
</evidence>
<gene>
    <name evidence="9" type="ORF">BJ981_000759</name>
</gene>
<proteinExistence type="inferred from homology"/>
<evidence type="ECO:0000256" key="6">
    <source>
        <dbReference type="ARBA" id="ARBA00023136"/>
    </source>
</evidence>
<evidence type="ECO:0000256" key="2">
    <source>
        <dbReference type="ARBA" id="ARBA00022448"/>
    </source>
</evidence>
<dbReference type="Gene3D" id="1.10.3720.10">
    <property type="entry name" value="MetI-like"/>
    <property type="match status" value="1"/>
</dbReference>
<evidence type="ECO:0000256" key="5">
    <source>
        <dbReference type="ARBA" id="ARBA00022989"/>
    </source>
</evidence>
<dbReference type="InterPro" id="IPR035906">
    <property type="entry name" value="MetI-like_sf"/>
</dbReference>
<dbReference type="PANTHER" id="PTHR43227">
    <property type="entry name" value="BLL4140 PROTEIN"/>
    <property type="match status" value="1"/>
</dbReference>
<accession>A0A7W9DP85</accession>
<keyword evidence="3" id="KW-1003">Cell membrane</keyword>
<dbReference type="EMBL" id="JACHBR010000001">
    <property type="protein sequence ID" value="MBB5625060.1"/>
    <property type="molecule type" value="Genomic_DNA"/>
</dbReference>
<dbReference type="RefSeq" id="WP_184608335.1">
    <property type="nucleotide sequence ID" value="NZ_BOOS01000085.1"/>
</dbReference>
<feature type="transmembrane region" description="Helical" evidence="7">
    <location>
        <begin position="40"/>
        <end position="68"/>
    </location>
</feature>
<feature type="transmembrane region" description="Helical" evidence="7">
    <location>
        <begin position="232"/>
        <end position="251"/>
    </location>
</feature>
<evidence type="ECO:0000313" key="9">
    <source>
        <dbReference type="EMBL" id="MBB5625060.1"/>
    </source>
</evidence>
<feature type="transmembrane region" description="Helical" evidence="7">
    <location>
        <begin position="105"/>
        <end position="124"/>
    </location>
</feature>